<evidence type="ECO:0000313" key="2">
    <source>
        <dbReference type="Proteomes" id="UP000658320"/>
    </source>
</evidence>
<sequence length="51" mass="5385">MLKEVVATCYIKPPSESGSLPGLRPGPAWVAQQVTGPVRNREAPAAEQLLA</sequence>
<gene>
    <name evidence="1" type="ORF">GCM10010251_49130</name>
</gene>
<name>A0A918CLH0_9ACTN</name>
<reference evidence="1" key="2">
    <citation type="submission" date="2020-09" db="EMBL/GenBank/DDBJ databases">
        <authorList>
            <person name="Sun Q."/>
            <person name="Ohkuma M."/>
        </authorList>
    </citation>
    <scope>NUCLEOTIDE SEQUENCE</scope>
    <source>
        <strain evidence="1">JCM 4346</strain>
    </source>
</reference>
<dbReference type="AlphaFoldDB" id="A0A918CLH0"/>
<evidence type="ECO:0000313" key="1">
    <source>
        <dbReference type="EMBL" id="GGR27408.1"/>
    </source>
</evidence>
<reference evidence="1" key="1">
    <citation type="journal article" date="2014" name="Int. J. Syst. Evol. Microbiol.">
        <title>Complete genome sequence of Corynebacterium casei LMG S-19264T (=DSM 44701T), isolated from a smear-ripened cheese.</title>
        <authorList>
            <consortium name="US DOE Joint Genome Institute (JGI-PGF)"/>
            <person name="Walter F."/>
            <person name="Albersmeier A."/>
            <person name="Kalinowski J."/>
            <person name="Ruckert C."/>
        </authorList>
    </citation>
    <scope>NUCLEOTIDE SEQUENCE</scope>
    <source>
        <strain evidence="1">JCM 4346</strain>
    </source>
</reference>
<organism evidence="1 2">
    <name type="scientific">Streptomyces aurantiogriseus</name>
    <dbReference type="NCBI Taxonomy" id="66870"/>
    <lineage>
        <taxon>Bacteria</taxon>
        <taxon>Bacillati</taxon>
        <taxon>Actinomycetota</taxon>
        <taxon>Actinomycetes</taxon>
        <taxon>Kitasatosporales</taxon>
        <taxon>Streptomycetaceae</taxon>
        <taxon>Streptomyces</taxon>
    </lineage>
</organism>
<comment type="caution">
    <text evidence="1">The sequence shown here is derived from an EMBL/GenBank/DDBJ whole genome shotgun (WGS) entry which is preliminary data.</text>
</comment>
<accession>A0A918CLH0</accession>
<proteinExistence type="predicted"/>
<keyword evidence="2" id="KW-1185">Reference proteome</keyword>
<dbReference type="EMBL" id="BMSX01000012">
    <property type="protein sequence ID" value="GGR27408.1"/>
    <property type="molecule type" value="Genomic_DNA"/>
</dbReference>
<dbReference type="RefSeq" id="WP_189939883.1">
    <property type="nucleotide sequence ID" value="NZ_BMSX01000012.1"/>
</dbReference>
<dbReference type="Proteomes" id="UP000658320">
    <property type="component" value="Unassembled WGS sequence"/>
</dbReference>
<protein>
    <submittedName>
        <fullName evidence="1">Uncharacterized protein</fullName>
    </submittedName>
</protein>